<accession>A0A0G1VN39</accession>
<dbReference type="InterPro" id="IPR051813">
    <property type="entry name" value="HepT_RNase_toxin"/>
</dbReference>
<keyword evidence="1" id="KW-0597">Phosphoprotein</keyword>
<dbReference type="GO" id="GO:0110001">
    <property type="term" value="C:toxin-antitoxin complex"/>
    <property type="evidence" value="ECO:0007669"/>
    <property type="project" value="InterPro"/>
</dbReference>
<organism evidence="6 7">
    <name type="scientific">Candidatus Kaiserbacteria bacterium GW2011_GWA2_49_19</name>
    <dbReference type="NCBI Taxonomy" id="1618669"/>
    <lineage>
        <taxon>Bacteria</taxon>
        <taxon>Candidatus Kaiseribacteriota</taxon>
    </lineage>
</organism>
<dbReference type="Pfam" id="PF01934">
    <property type="entry name" value="HepT-like"/>
    <property type="match status" value="1"/>
</dbReference>
<evidence type="ECO:0000256" key="1">
    <source>
        <dbReference type="ARBA" id="ARBA00022553"/>
    </source>
</evidence>
<dbReference type="GO" id="GO:0004540">
    <property type="term" value="F:RNA nuclease activity"/>
    <property type="evidence" value="ECO:0007669"/>
    <property type="project" value="InterPro"/>
</dbReference>
<name>A0A0G1VN39_9BACT</name>
<gene>
    <name evidence="6" type="ORF">UY44_C0021G0002</name>
</gene>
<dbReference type="Proteomes" id="UP000033965">
    <property type="component" value="Unassembled WGS sequence"/>
</dbReference>
<proteinExistence type="predicted"/>
<evidence type="ECO:0000313" key="7">
    <source>
        <dbReference type="Proteomes" id="UP000033965"/>
    </source>
</evidence>
<keyword evidence="4" id="KW-0547">Nucleotide-binding</keyword>
<keyword evidence="5" id="KW-0378">Hydrolase</keyword>
<evidence type="ECO:0000313" key="6">
    <source>
        <dbReference type="EMBL" id="KKW07901.1"/>
    </source>
</evidence>
<evidence type="ECO:0008006" key="8">
    <source>
        <dbReference type="Google" id="ProtNLM"/>
    </source>
</evidence>
<keyword evidence="2" id="KW-1277">Toxin-antitoxin system</keyword>
<evidence type="ECO:0000256" key="2">
    <source>
        <dbReference type="ARBA" id="ARBA00022649"/>
    </source>
</evidence>
<dbReference type="InterPro" id="IPR008201">
    <property type="entry name" value="HepT-like"/>
</dbReference>
<dbReference type="GO" id="GO:0000166">
    <property type="term" value="F:nucleotide binding"/>
    <property type="evidence" value="ECO:0007669"/>
    <property type="project" value="UniProtKB-KW"/>
</dbReference>
<reference evidence="6 7" key="1">
    <citation type="journal article" date="2015" name="Nature">
        <title>rRNA introns, odd ribosomes, and small enigmatic genomes across a large radiation of phyla.</title>
        <authorList>
            <person name="Brown C.T."/>
            <person name="Hug L.A."/>
            <person name="Thomas B.C."/>
            <person name="Sharon I."/>
            <person name="Castelle C.J."/>
            <person name="Singh A."/>
            <person name="Wilkins M.J."/>
            <person name="Williams K.H."/>
            <person name="Banfield J.F."/>
        </authorList>
    </citation>
    <scope>NUCLEOTIDE SEQUENCE [LARGE SCALE GENOMIC DNA]</scope>
</reference>
<evidence type="ECO:0000256" key="3">
    <source>
        <dbReference type="ARBA" id="ARBA00022722"/>
    </source>
</evidence>
<protein>
    <recommendedName>
        <fullName evidence="8">DUF86 domain-containing protein</fullName>
    </recommendedName>
</protein>
<sequence length="112" mass="13049">MSKPAKEFLRHILQEADYLISDSKNLSLSALLKDETKKRAFARSLEIIGEAAKKVPDDFRKSYPEVDWKAMAGMRDKLIHWYFGVDWEIVWDVVINEIPKLKEQVKKLIGET</sequence>
<dbReference type="PANTHER" id="PTHR34139:SF1">
    <property type="entry name" value="RNASE MJ1380-RELATED"/>
    <property type="match status" value="1"/>
</dbReference>
<dbReference type="GO" id="GO:0016787">
    <property type="term" value="F:hydrolase activity"/>
    <property type="evidence" value="ECO:0007669"/>
    <property type="project" value="UniProtKB-KW"/>
</dbReference>
<keyword evidence="3" id="KW-0540">Nuclease</keyword>
<dbReference type="PATRIC" id="fig|1618669.3.peg.588"/>
<dbReference type="PANTHER" id="PTHR34139">
    <property type="entry name" value="UPF0331 PROTEIN MJ0127"/>
    <property type="match status" value="1"/>
</dbReference>
<dbReference type="AlphaFoldDB" id="A0A0G1VN39"/>
<evidence type="ECO:0000256" key="5">
    <source>
        <dbReference type="ARBA" id="ARBA00022801"/>
    </source>
</evidence>
<dbReference type="EMBL" id="LCPZ01000021">
    <property type="protein sequence ID" value="KKW07901.1"/>
    <property type="molecule type" value="Genomic_DNA"/>
</dbReference>
<comment type="caution">
    <text evidence="6">The sequence shown here is derived from an EMBL/GenBank/DDBJ whole genome shotgun (WGS) entry which is preliminary data.</text>
</comment>
<evidence type="ECO:0000256" key="4">
    <source>
        <dbReference type="ARBA" id="ARBA00022741"/>
    </source>
</evidence>